<name>A0ABQ6VR68_9PROT</name>
<accession>A0ABQ6VR68</accession>
<dbReference type="EMBL" id="QYAZ01000002">
    <property type="protein sequence ID" value="KAB8122434.1"/>
    <property type="molecule type" value="Genomic_DNA"/>
</dbReference>
<gene>
    <name evidence="1" type="ORF">D3W54_14680</name>
</gene>
<proteinExistence type="predicted"/>
<evidence type="ECO:0000313" key="2">
    <source>
        <dbReference type="Proteomes" id="UP000427842"/>
    </source>
</evidence>
<reference evidence="1 2" key="1">
    <citation type="submission" date="2018-09" db="EMBL/GenBank/DDBJ databases">
        <title>Genome sequence and characterization of the bcs clusters for the production of nanocellulose from the low pH resistant strain Komagataeibacter medellinensis ID13488.</title>
        <authorList>
            <person name="Hernandez-Arriaga A.M."/>
            <person name="Del Cerro C."/>
            <person name="Urbina L."/>
            <person name="Eceiza A."/>
            <person name="Retegi A."/>
            <person name="Prieto M.A."/>
        </authorList>
    </citation>
    <scope>NUCLEOTIDE SEQUENCE [LARGE SCALE GENOMIC DNA]</scope>
    <source>
        <strain evidence="1 2">ID13488</strain>
    </source>
</reference>
<evidence type="ECO:0000313" key="1">
    <source>
        <dbReference type="EMBL" id="KAB8122434.1"/>
    </source>
</evidence>
<comment type="caution">
    <text evidence="1">The sequence shown here is derived from an EMBL/GenBank/DDBJ whole genome shotgun (WGS) entry which is preliminary data.</text>
</comment>
<organism evidence="1 2">
    <name type="scientific">Komagataeibacter medellinensis</name>
    <dbReference type="NCBI Taxonomy" id="1177712"/>
    <lineage>
        <taxon>Bacteria</taxon>
        <taxon>Pseudomonadati</taxon>
        <taxon>Pseudomonadota</taxon>
        <taxon>Alphaproteobacteria</taxon>
        <taxon>Acetobacterales</taxon>
        <taxon>Acetobacteraceae</taxon>
        <taxon>Komagataeibacter</taxon>
    </lineage>
</organism>
<sequence length="76" mass="8782">MNTIEELEKLIIDLSVMRARLQPRLSYPRAESITMAVRSALIAPTFFEIRFLKGRRDFSRQVTIMSNAMDAYRSAS</sequence>
<keyword evidence="2" id="KW-1185">Reference proteome</keyword>
<protein>
    <submittedName>
        <fullName evidence="1">Uncharacterized protein</fullName>
    </submittedName>
</protein>
<dbReference type="Proteomes" id="UP000427842">
    <property type="component" value="Unassembled WGS sequence"/>
</dbReference>